<organism evidence="2 3">
    <name type="scientific">Penicillium digitatum</name>
    <name type="common">Green mold</name>
    <dbReference type="NCBI Taxonomy" id="36651"/>
    <lineage>
        <taxon>Eukaryota</taxon>
        <taxon>Fungi</taxon>
        <taxon>Dikarya</taxon>
        <taxon>Ascomycota</taxon>
        <taxon>Pezizomycotina</taxon>
        <taxon>Eurotiomycetes</taxon>
        <taxon>Eurotiomycetidae</taxon>
        <taxon>Eurotiales</taxon>
        <taxon>Aspergillaceae</taxon>
        <taxon>Penicillium</taxon>
    </lineage>
</organism>
<feature type="signal peptide" evidence="1">
    <location>
        <begin position="1"/>
        <end position="18"/>
    </location>
</feature>
<evidence type="ECO:0000256" key="1">
    <source>
        <dbReference type="SAM" id="SignalP"/>
    </source>
</evidence>
<name>A0A7T6XMA2_PENDI</name>
<dbReference type="GeneID" id="90952987"/>
<dbReference type="AlphaFoldDB" id="A0A7T6XMA2"/>
<dbReference type="EMBL" id="CP060776">
    <property type="protein sequence ID" value="QQK43769.1"/>
    <property type="molecule type" value="Genomic_DNA"/>
</dbReference>
<dbReference type="Proteomes" id="UP000595662">
    <property type="component" value="Chromosome 3"/>
</dbReference>
<evidence type="ECO:0000313" key="3">
    <source>
        <dbReference type="Proteomes" id="UP000595662"/>
    </source>
</evidence>
<protein>
    <submittedName>
        <fullName evidence="2">Uncharacterized protein</fullName>
    </submittedName>
</protein>
<dbReference type="RefSeq" id="XP_065956818.1">
    <property type="nucleotide sequence ID" value="XM_066101735.1"/>
</dbReference>
<reference evidence="2 3" key="1">
    <citation type="submission" date="2020-08" db="EMBL/GenBank/DDBJ databases">
        <title>The completed genome sequence of the pathogenic ascomycete fungus Penicillium digitatum.</title>
        <authorList>
            <person name="Wang M."/>
        </authorList>
    </citation>
    <scope>NUCLEOTIDE SEQUENCE [LARGE SCALE GENOMIC DNA]</scope>
    <source>
        <strain evidence="2 3">PdW03</strain>
    </source>
</reference>
<proteinExistence type="predicted"/>
<feature type="chain" id="PRO_5031293338" evidence="1">
    <location>
        <begin position="19"/>
        <end position="88"/>
    </location>
</feature>
<sequence length="88" mass="9413">MKAALFFLVSVNGAIVMATPVIELKTKAPLSASGCYPFADPHCGVAGTFCQCTNGHFYLFNHATGNCDPPWGYVGDSVRSLPGYHCRN</sequence>
<gene>
    <name evidence="2" type="ORF">Pdw03_7670</name>
</gene>
<keyword evidence="1" id="KW-0732">Signal</keyword>
<accession>A0A7T6XMA2</accession>
<evidence type="ECO:0000313" key="2">
    <source>
        <dbReference type="EMBL" id="QQK43769.1"/>
    </source>
</evidence>